<comment type="caution">
    <text evidence="2">The sequence shown here is derived from an EMBL/GenBank/DDBJ whole genome shotgun (WGS) entry which is preliminary data.</text>
</comment>
<evidence type="ECO:0000313" key="2">
    <source>
        <dbReference type="EMBL" id="KAF8719849.1"/>
    </source>
</evidence>
<dbReference type="AlphaFoldDB" id="A0A835C4U3"/>
<name>A0A835C4U3_9POAL</name>
<feature type="region of interest" description="Disordered" evidence="1">
    <location>
        <begin position="61"/>
        <end position="95"/>
    </location>
</feature>
<keyword evidence="3" id="KW-1185">Reference proteome</keyword>
<dbReference type="Gramene" id="Dexi3A01G0024880.1">
    <property type="protein sequence ID" value="Dexi3A01G0024880.1:cds"/>
    <property type="gene ID" value="Dexi3A01G0024880"/>
</dbReference>
<gene>
    <name evidence="2" type="ORF">HU200_024608</name>
</gene>
<organism evidence="2 3">
    <name type="scientific">Digitaria exilis</name>
    <dbReference type="NCBI Taxonomy" id="1010633"/>
    <lineage>
        <taxon>Eukaryota</taxon>
        <taxon>Viridiplantae</taxon>
        <taxon>Streptophyta</taxon>
        <taxon>Embryophyta</taxon>
        <taxon>Tracheophyta</taxon>
        <taxon>Spermatophyta</taxon>
        <taxon>Magnoliopsida</taxon>
        <taxon>Liliopsida</taxon>
        <taxon>Poales</taxon>
        <taxon>Poaceae</taxon>
        <taxon>PACMAD clade</taxon>
        <taxon>Panicoideae</taxon>
        <taxon>Panicodae</taxon>
        <taxon>Paniceae</taxon>
        <taxon>Anthephorinae</taxon>
        <taxon>Digitaria</taxon>
    </lineage>
</organism>
<reference evidence="2" key="1">
    <citation type="submission" date="2020-07" db="EMBL/GenBank/DDBJ databases">
        <title>Genome sequence and genetic diversity analysis of an under-domesticated orphan crop, white fonio (Digitaria exilis).</title>
        <authorList>
            <person name="Bennetzen J.L."/>
            <person name="Chen S."/>
            <person name="Ma X."/>
            <person name="Wang X."/>
            <person name="Yssel A.E.J."/>
            <person name="Chaluvadi S.R."/>
            <person name="Johnson M."/>
            <person name="Gangashetty P."/>
            <person name="Hamidou F."/>
            <person name="Sanogo M.D."/>
            <person name="Zwaenepoel A."/>
            <person name="Wallace J."/>
            <person name="Van De Peer Y."/>
            <person name="Van Deynze A."/>
        </authorList>
    </citation>
    <scope>NUCLEOTIDE SEQUENCE</scope>
    <source>
        <tissue evidence="2">Leaves</tissue>
    </source>
</reference>
<proteinExistence type="predicted"/>
<protein>
    <submittedName>
        <fullName evidence="2">Uncharacterized protein</fullName>
    </submittedName>
</protein>
<dbReference type="EMBL" id="JACEFO010001700">
    <property type="protein sequence ID" value="KAF8719849.1"/>
    <property type="molecule type" value="Genomic_DNA"/>
</dbReference>
<dbReference type="Proteomes" id="UP000636709">
    <property type="component" value="Unassembled WGS sequence"/>
</dbReference>
<evidence type="ECO:0000256" key="1">
    <source>
        <dbReference type="SAM" id="MobiDB-lite"/>
    </source>
</evidence>
<dbReference type="OrthoDB" id="693360at2759"/>
<sequence>MASLLCWCAHCGAVRRLRAEGEFASCASCGRVLLELRKDAAVAAAGAPRSLLRQRRCRKRRREARTVGRGHAGPDVGARTGRGEISDAESTVLTA</sequence>
<evidence type="ECO:0000313" key="3">
    <source>
        <dbReference type="Proteomes" id="UP000636709"/>
    </source>
</evidence>
<accession>A0A835C4U3</accession>